<feature type="domain" description="ATP-grasp" evidence="7">
    <location>
        <begin position="11"/>
        <end position="92"/>
    </location>
</feature>
<keyword evidence="3 6" id="KW-0547">Nucleotide-binding</keyword>
<gene>
    <name evidence="8" type="primary">Acaca</name>
    <name evidence="8" type="ORF">MYSCRO_R02117</name>
</gene>
<dbReference type="Proteomes" id="UP000537747">
    <property type="component" value="Unassembled WGS sequence"/>
</dbReference>
<dbReference type="InterPro" id="IPR013815">
    <property type="entry name" value="ATP_grasp_subdomain_1"/>
</dbReference>
<evidence type="ECO:0000259" key="7">
    <source>
        <dbReference type="PROSITE" id="PS50975"/>
    </source>
</evidence>
<dbReference type="Gene3D" id="3.90.1770.10">
    <property type="entry name" value="PreATP-grasp domain"/>
    <property type="match status" value="1"/>
</dbReference>
<evidence type="ECO:0000313" key="8">
    <source>
        <dbReference type="EMBL" id="NXS18323.1"/>
    </source>
</evidence>
<proteinExistence type="predicted"/>
<dbReference type="GO" id="GO:0005524">
    <property type="term" value="F:ATP binding"/>
    <property type="evidence" value="ECO:0007669"/>
    <property type="project" value="UniProtKB-UniRule"/>
</dbReference>
<evidence type="ECO:0000256" key="5">
    <source>
        <dbReference type="ARBA" id="ARBA00023267"/>
    </source>
</evidence>
<feature type="non-terminal residue" evidence="8">
    <location>
        <position position="1"/>
    </location>
</feature>
<comment type="cofactor">
    <cofactor evidence="1">
        <name>biotin</name>
        <dbReference type="ChEBI" id="CHEBI:57586"/>
    </cofactor>
</comment>
<dbReference type="GO" id="GO:0046872">
    <property type="term" value="F:metal ion binding"/>
    <property type="evidence" value="ECO:0007669"/>
    <property type="project" value="InterPro"/>
</dbReference>
<dbReference type="GO" id="GO:0005739">
    <property type="term" value="C:mitochondrion"/>
    <property type="evidence" value="ECO:0007669"/>
    <property type="project" value="TreeGrafter"/>
</dbReference>
<keyword evidence="2" id="KW-0436">Ligase</keyword>
<keyword evidence="5" id="KW-0092">Biotin</keyword>
<evidence type="ECO:0000256" key="1">
    <source>
        <dbReference type="ARBA" id="ARBA00001953"/>
    </source>
</evidence>
<dbReference type="PANTHER" id="PTHR45728">
    <property type="entry name" value="ACETYL-COA CARBOXYLASE, ISOFORM A"/>
    <property type="match status" value="1"/>
</dbReference>
<comment type="caution">
    <text evidence="8">The sequence shown here is derived from an EMBL/GenBank/DDBJ whole genome shotgun (WGS) entry which is preliminary data.</text>
</comment>
<protein>
    <submittedName>
        <fullName evidence="8">ACACA carboxylase</fullName>
    </submittedName>
</protein>
<dbReference type="InterPro" id="IPR005479">
    <property type="entry name" value="CPAse_ATP-bd"/>
</dbReference>
<dbReference type="InterPro" id="IPR049076">
    <property type="entry name" value="ACCA"/>
</dbReference>
<dbReference type="EMBL" id="VYZQ01030088">
    <property type="protein sequence ID" value="NXS18323.1"/>
    <property type="molecule type" value="Genomic_DNA"/>
</dbReference>
<keyword evidence="9" id="KW-1185">Reference proteome</keyword>
<dbReference type="GO" id="GO:0003989">
    <property type="term" value="F:acetyl-CoA carboxylase activity"/>
    <property type="evidence" value="ECO:0007669"/>
    <property type="project" value="InterPro"/>
</dbReference>
<dbReference type="InterPro" id="IPR011761">
    <property type="entry name" value="ATP-grasp"/>
</dbReference>
<sequence length="99" mass="10372">MWALGDKIASSIVAQTAGIPTLPWSGSGKKEIVLSLSRSSSPFFPPACLIFKKLCAQKCVPGDAAEEVGYPVMIKASEGGGGKGIRKVNSADDFPSLFR</sequence>
<dbReference type="PANTHER" id="PTHR45728:SF3">
    <property type="entry name" value="ACETYL-COA CARBOXYLASE"/>
    <property type="match status" value="1"/>
</dbReference>
<dbReference type="OrthoDB" id="14612at2759"/>
<dbReference type="SUPFAM" id="SSF56059">
    <property type="entry name" value="Glutathione synthetase ATP-binding domain-like"/>
    <property type="match status" value="1"/>
</dbReference>
<dbReference type="AlphaFoldDB" id="A0A7L2SD32"/>
<dbReference type="Pfam" id="PF02786">
    <property type="entry name" value="CPSase_L_D2"/>
    <property type="match status" value="1"/>
</dbReference>
<name>A0A7L2SD32_9PASS</name>
<reference evidence="8 9" key="1">
    <citation type="submission" date="2019-09" db="EMBL/GenBank/DDBJ databases">
        <title>Bird 10,000 Genomes (B10K) Project - Family phase.</title>
        <authorList>
            <person name="Zhang G."/>
        </authorList>
    </citation>
    <scope>NUCLEOTIDE SEQUENCE [LARGE SCALE GENOMIC DNA]</scope>
    <source>
        <strain evidence="8">B10K-DU-002-82</strain>
    </source>
</reference>
<feature type="non-terminal residue" evidence="8">
    <location>
        <position position="99"/>
    </location>
</feature>
<evidence type="ECO:0000313" key="9">
    <source>
        <dbReference type="Proteomes" id="UP000537747"/>
    </source>
</evidence>
<keyword evidence="4 6" id="KW-0067">ATP-binding</keyword>
<organism evidence="8 9">
    <name type="scientific">Mystacornis crossleyi</name>
    <dbReference type="NCBI Taxonomy" id="98133"/>
    <lineage>
        <taxon>Eukaryota</taxon>
        <taxon>Metazoa</taxon>
        <taxon>Chordata</taxon>
        <taxon>Craniata</taxon>
        <taxon>Vertebrata</taxon>
        <taxon>Euteleostomi</taxon>
        <taxon>Archelosauria</taxon>
        <taxon>Archosauria</taxon>
        <taxon>Dinosauria</taxon>
        <taxon>Saurischia</taxon>
        <taxon>Theropoda</taxon>
        <taxon>Coelurosauria</taxon>
        <taxon>Aves</taxon>
        <taxon>Neognathae</taxon>
        <taxon>Neoaves</taxon>
        <taxon>Telluraves</taxon>
        <taxon>Australaves</taxon>
        <taxon>Passeriformes</taxon>
        <taxon>Sylvioidea</taxon>
        <taxon>Timaliidae</taxon>
        <taxon>Mystacornis</taxon>
    </lineage>
</organism>
<dbReference type="GO" id="GO:0006633">
    <property type="term" value="P:fatty acid biosynthetic process"/>
    <property type="evidence" value="ECO:0007669"/>
    <property type="project" value="TreeGrafter"/>
</dbReference>
<dbReference type="Gene3D" id="3.30.1490.20">
    <property type="entry name" value="ATP-grasp fold, A domain"/>
    <property type="match status" value="1"/>
</dbReference>
<dbReference type="FunFam" id="3.30.1490.20:FF:000003">
    <property type="entry name" value="acetyl-CoA carboxylase isoform X1"/>
    <property type="match status" value="1"/>
</dbReference>
<dbReference type="PROSITE" id="PS50975">
    <property type="entry name" value="ATP_GRASP"/>
    <property type="match status" value="1"/>
</dbReference>
<evidence type="ECO:0000256" key="3">
    <source>
        <dbReference type="ARBA" id="ARBA00022741"/>
    </source>
</evidence>
<evidence type="ECO:0000256" key="2">
    <source>
        <dbReference type="ARBA" id="ARBA00022598"/>
    </source>
</evidence>
<evidence type="ECO:0000256" key="4">
    <source>
        <dbReference type="ARBA" id="ARBA00022840"/>
    </source>
</evidence>
<evidence type="ECO:0000256" key="6">
    <source>
        <dbReference type="PROSITE-ProRule" id="PRU00409"/>
    </source>
</evidence>
<dbReference type="PROSITE" id="PS00866">
    <property type="entry name" value="CPSASE_1"/>
    <property type="match status" value="1"/>
</dbReference>
<accession>A0A7L2SD32</accession>